<dbReference type="PRINTS" id="PR01576">
    <property type="entry name" value="PDEFORMYLASE"/>
</dbReference>
<dbReference type="PANTHER" id="PTHR10458:SF22">
    <property type="entry name" value="PEPTIDE DEFORMYLASE"/>
    <property type="match status" value="1"/>
</dbReference>
<dbReference type="NCBIfam" id="TIGR00079">
    <property type="entry name" value="pept_deformyl"/>
    <property type="match status" value="1"/>
</dbReference>
<evidence type="ECO:0000313" key="2">
    <source>
        <dbReference type="EMBL" id="KKU57362.1"/>
    </source>
</evidence>
<dbReference type="GO" id="GO:0042586">
    <property type="term" value="F:peptide deformylase activity"/>
    <property type="evidence" value="ECO:0007669"/>
    <property type="project" value="InterPro"/>
</dbReference>
<dbReference type="SUPFAM" id="SSF56420">
    <property type="entry name" value="Peptide deformylase"/>
    <property type="match status" value="1"/>
</dbReference>
<evidence type="ECO:0000313" key="3">
    <source>
        <dbReference type="Proteomes" id="UP000034307"/>
    </source>
</evidence>
<dbReference type="HAMAP" id="MF_00163">
    <property type="entry name" value="Pep_deformylase"/>
    <property type="match status" value="1"/>
</dbReference>
<organism evidence="2 3">
    <name type="scientific">Candidatus Amesbacteria bacterium GW2011_GWA2_47_11b</name>
    <dbReference type="NCBI Taxonomy" id="1618358"/>
    <lineage>
        <taxon>Bacteria</taxon>
        <taxon>Candidatus Amesiibacteriota</taxon>
    </lineage>
</organism>
<reference evidence="2 3" key="1">
    <citation type="journal article" date="2015" name="Nature">
        <title>rRNA introns, odd ribosomes, and small enigmatic genomes across a large radiation of phyla.</title>
        <authorList>
            <person name="Brown C.T."/>
            <person name="Hug L.A."/>
            <person name="Thomas B.C."/>
            <person name="Sharon I."/>
            <person name="Castelle C.J."/>
            <person name="Singh A."/>
            <person name="Wilkins M.J."/>
            <person name="Williams K.H."/>
            <person name="Banfield J.F."/>
        </authorList>
    </citation>
    <scope>NUCLEOTIDE SEQUENCE [LARGE SCALE GENOMIC DNA]</scope>
</reference>
<protein>
    <submittedName>
        <fullName evidence="2">Peptide deformylase</fullName>
    </submittedName>
</protein>
<dbReference type="AlphaFoldDB" id="A0A0G1RJV2"/>
<dbReference type="Pfam" id="PF01327">
    <property type="entry name" value="Pep_deformylase"/>
    <property type="match status" value="1"/>
</dbReference>
<proteinExistence type="inferred from homology"/>
<comment type="caution">
    <text evidence="2">The sequence shown here is derived from an EMBL/GenBank/DDBJ whole genome shotgun (WGS) entry which is preliminary data.</text>
</comment>
<sequence>MSQIVTVPNAVLRQPTKPVDTLDARVLGILKDMENTLREAENPQGVGLAAPQIGLSLRIFMIRPTKSGPVTTFINPEIIKYSQRKIKPNSKDGVYEGCLSIPHHYAPLERSSSITIKYQTPILSTEGCALRAVQKTYSGFSAHVIQHETDHLNGI</sequence>
<dbReference type="InterPro" id="IPR023635">
    <property type="entry name" value="Peptide_deformylase"/>
</dbReference>
<dbReference type="EMBL" id="LCNO01000018">
    <property type="protein sequence ID" value="KKU57362.1"/>
    <property type="molecule type" value="Genomic_DNA"/>
</dbReference>
<comment type="similarity">
    <text evidence="1">Belongs to the polypeptide deformylase family.</text>
</comment>
<dbReference type="STRING" id="1618358.UX80_C0018G0016"/>
<accession>A0A0G1RJV2</accession>
<evidence type="ECO:0000256" key="1">
    <source>
        <dbReference type="ARBA" id="ARBA00010759"/>
    </source>
</evidence>
<dbReference type="CDD" id="cd00487">
    <property type="entry name" value="Pep_deformylase"/>
    <property type="match status" value="1"/>
</dbReference>
<dbReference type="Proteomes" id="UP000034307">
    <property type="component" value="Unassembled WGS sequence"/>
</dbReference>
<dbReference type="Gene3D" id="3.90.45.10">
    <property type="entry name" value="Peptide deformylase"/>
    <property type="match status" value="1"/>
</dbReference>
<dbReference type="PANTHER" id="PTHR10458">
    <property type="entry name" value="PEPTIDE DEFORMYLASE"/>
    <property type="match status" value="1"/>
</dbReference>
<name>A0A0G1RJV2_9BACT</name>
<gene>
    <name evidence="2" type="ORF">UX80_C0018G0016</name>
</gene>
<dbReference type="InterPro" id="IPR036821">
    <property type="entry name" value="Peptide_deformylase_sf"/>
</dbReference>
<feature type="non-terminal residue" evidence="2">
    <location>
        <position position="155"/>
    </location>
</feature>
<dbReference type="PIRSF" id="PIRSF004749">
    <property type="entry name" value="Pep_def"/>
    <property type="match status" value="1"/>
</dbReference>